<dbReference type="InterPro" id="IPR013491">
    <property type="entry name" value="Tape_meas_N"/>
</dbReference>
<organism evidence="2 3">
    <name type="scientific">Stenotrophomonas maltophilia (strain R551-3)</name>
    <dbReference type="NCBI Taxonomy" id="391008"/>
    <lineage>
        <taxon>Bacteria</taxon>
        <taxon>Pseudomonadati</taxon>
        <taxon>Pseudomonadota</taxon>
        <taxon>Gammaproteobacteria</taxon>
        <taxon>Lysobacterales</taxon>
        <taxon>Lysobacteraceae</taxon>
        <taxon>Stenotrophomonas</taxon>
        <taxon>Stenotrophomonas maltophilia group</taxon>
    </lineage>
</organism>
<dbReference type="Proteomes" id="UP000001867">
    <property type="component" value="Chromosome"/>
</dbReference>
<evidence type="ECO:0000313" key="2">
    <source>
        <dbReference type="EMBL" id="ACF52190.1"/>
    </source>
</evidence>
<evidence type="ECO:0000313" key="3">
    <source>
        <dbReference type="Proteomes" id="UP000001867"/>
    </source>
</evidence>
<dbReference type="eggNOG" id="COG5281">
    <property type="taxonomic scope" value="Bacteria"/>
</dbReference>
<dbReference type="NCBIfam" id="TIGR02675">
    <property type="entry name" value="tape_meas_nterm"/>
    <property type="match status" value="1"/>
</dbReference>
<dbReference type="STRING" id="391008.Smal_2489"/>
<dbReference type="Pfam" id="PF20155">
    <property type="entry name" value="TMP_3"/>
    <property type="match status" value="1"/>
</dbReference>
<accession>B4SNG5</accession>
<proteinExistence type="predicted"/>
<gene>
    <name evidence="2" type="ordered locus">Smal_2489</name>
</gene>
<dbReference type="RefSeq" id="WP_012511471.1">
    <property type="nucleotide sequence ID" value="NC_011071.1"/>
</dbReference>
<dbReference type="EMBL" id="CP001111">
    <property type="protein sequence ID" value="ACF52190.1"/>
    <property type="molecule type" value="Genomic_DNA"/>
</dbReference>
<dbReference type="OrthoDB" id="6174294at2"/>
<feature type="domain" description="Tape measure protein N-terminal" evidence="1">
    <location>
        <begin position="72"/>
        <end position="263"/>
    </location>
</feature>
<reference evidence="2 3" key="1">
    <citation type="submission" date="2008-06" db="EMBL/GenBank/DDBJ databases">
        <title>Complete sequence of Stenotrophomonas maltophilia R551-3.</title>
        <authorList>
            <consortium name="US DOE Joint Genome Institute"/>
            <person name="Lucas S."/>
            <person name="Copeland A."/>
            <person name="Lapidus A."/>
            <person name="Glavina del Rio T."/>
            <person name="Dalin E."/>
            <person name="Tice H."/>
            <person name="Pitluck S."/>
            <person name="Chain P."/>
            <person name="Malfatti S."/>
            <person name="Shin M."/>
            <person name="Vergez L."/>
            <person name="Lang D."/>
            <person name="Schmutz J."/>
            <person name="Larimer F."/>
            <person name="Land M."/>
            <person name="Hauser L."/>
            <person name="Kyrpides N."/>
            <person name="Mikhailova N."/>
            <person name="Taghavi S."/>
            <person name="Monchy S."/>
            <person name="Newman L."/>
            <person name="Vangronsveld J."/>
            <person name="van der Lelie D."/>
            <person name="Richardson P."/>
        </authorList>
    </citation>
    <scope>NUCLEOTIDE SEQUENCE [LARGE SCALE GENOMIC DNA]</scope>
    <source>
        <strain evidence="2 3">R551-3</strain>
    </source>
</reference>
<dbReference type="HOGENOM" id="CLU_247439_0_0_6"/>
<name>B4SNG5_STRM5</name>
<evidence type="ECO:0000259" key="1">
    <source>
        <dbReference type="Pfam" id="PF20155"/>
    </source>
</evidence>
<sequence>MSLYTLTVDLLLKSGSFERDSGKAARVVQRDMATIQSSMSEAARKGTDEVASGFRRVAAEAIGLTSALAAVKSAIGTADEWTNLNNRLRLVTQGQAQFAAAQADVVRIAQASRQPLGATAELYQRIAMNQETLGLSGTELARVVETISKAMVISGSSAAAAEGALIQLGQAFASGALRGEELNSVLEGAPALAQEIAKGLNVPMGKLRELGQAGKLSADQVIGALQRQALAVDEAFGKMDGTVSQSATLFSNSLQIMIGKADQAAGASKLLAAGIAALGNNLQIVAVAGAAVAAGQLTKVLASRVAAANAALVADRAAAAQNLAAAQQLELRTRAAMLDAAAEVRRAAAIGGSVSVSSKAAAATLEHRQATLLLAQAQTQAAAANAGWLARAGSSTLAMLGGPAGIVTMLATAAAGWLIFRDNTKVASAALVDFGGAADTAIEKFKTLNAQMQAGEILRLQKEIDENYRTITGSITEMVAAATNFATASQASEFIQETQRLDAAFKAGKIGADEFSSGLEAAWRAMIAGSPAAATVAKSLTEETAAAATAGREVDRKRAILDAFTGSSTQAKGATDALSGSFNALGDSAGAAGKRIASAMQSLPGQLARVGKSAAEVAKLDVGDWFKEAQASGVDFSKRDDPKVKQYLEQGAQYIRLQTELAAAQKNFTESRKASSAAERAGAKDRKADAEAIKRYNEQAAMAAATMSGPLAEATERQKQLEDRLKEALKDGRIERAAYNTLVLESQKALEQSSAEIKKALASPESLLATMDAEVAMLGKVGRARELSRRQMMNERDMRQELQKAVEVAGSKEELARRKGVASYEAYEQSMLAAARASADLSLRVEEAAANVEAWANVLVYGVGDAADAMADFVAGGMRDFDNLWDDLKDAAKRGLRDLAREFLQQKLVIPIQTQILNGMNGQGGGLNLQSLMGLFGGNGSAAGGQNLSTVAGLLSKGQGLFGFGRSAGAAAGTLTGFGDVTSMAGMTGSSFSGLVGGGSAGAGAGAAGAASSAAAAVPIIGWIVAGMMKNAQLFDQGWNIANGESWAGKIATAGAVGLADKGFRGLGFNDKVASILSGSSIHAKLFGRQAPKVTGQGITGSYGFGGFDGQSYADIKAKGGLFRSDKKWTQFGALDPGIDRTFDMAARQVRGVATDLAKQLGVDLTQKLGSVKVDLGKLQLSADSTEAKAQLEAYLSDMTNRLYTEAVKAAGFGGQLDGYFESADVFTALSASIALAVGNADELGRALNGLEVDKVNKAVDYFQDLAGVAGTDLATQVQKVTGLLGNYASLMADVSTQLMTANLTQYQSQALSIERTYRQQVKSANDYAKALGLSGARAEDLAKIEALRATNMGQLQAQIDKDKKAMQYGLSISDLSPLTDQEKLGEAMKELERAVSGGDTSAAQAAAQAALGFGRNLYASGQDYNSLYGQVTGLIDGMKVGDLDQQDGTSMGALADAIEALPENFSRAVFDLVVNNDAQTQTTAEVQKSNALLAEQNQLLRQLVSTTTQGVRNASSSALREALNAR</sequence>
<dbReference type="KEGG" id="smt:Smal_2489"/>
<protein>
    <submittedName>
        <fullName evidence="2">Phage tape measure protein</fullName>
    </submittedName>
</protein>